<feature type="active site" evidence="4">
    <location>
        <position position="19"/>
    </location>
</feature>
<dbReference type="Proteomes" id="UP000231292">
    <property type="component" value="Unassembled WGS sequence"/>
</dbReference>
<dbReference type="PROSITE" id="PS51160">
    <property type="entry name" value="ACYLPHOSPHATASE_3"/>
    <property type="match status" value="1"/>
</dbReference>
<evidence type="ECO:0000256" key="4">
    <source>
        <dbReference type="PROSITE-ProRule" id="PRU00520"/>
    </source>
</evidence>
<dbReference type="PANTHER" id="PTHR47268:SF4">
    <property type="entry name" value="ACYLPHOSPHATASE"/>
    <property type="match status" value="1"/>
</dbReference>
<dbReference type="InterPro" id="IPR001792">
    <property type="entry name" value="Acylphosphatase-like_dom"/>
</dbReference>
<comment type="caution">
    <text evidence="7">The sequence shown here is derived from an EMBL/GenBank/DDBJ whole genome shotgun (WGS) entry which is preliminary data.</text>
</comment>
<dbReference type="GO" id="GO:0003998">
    <property type="term" value="F:acylphosphatase activity"/>
    <property type="evidence" value="ECO:0007669"/>
    <property type="project" value="UniProtKB-EC"/>
</dbReference>
<dbReference type="AlphaFoldDB" id="A0A2G9YHP1"/>
<keyword evidence="4" id="KW-0378">Hydrolase</keyword>
<dbReference type="EMBL" id="PCRK01000167">
    <property type="protein sequence ID" value="PIP18758.1"/>
    <property type="molecule type" value="Genomic_DNA"/>
</dbReference>
<sequence>MKKFAHVYYSGRVQGIGFRFTAQRIAEELGVCGWVKNLDDGRVEILAQAGEDKLKDFLAQINSALSSYIQDIQTDWGPATGEFRNFGVRF</sequence>
<dbReference type="SUPFAM" id="SSF54975">
    <property type="entry name" value="Acylphosphatase/BLUF domain-like"/>
    <property type="match status" value="1"/>
</dbReference>
<gene>
    <name evidence="7" type="ORF">COX41_06420</name>
</gene>
<evidence type="ECO:0000313" key="8">
    <source>
        <dbReference type="Proteomes" id="UP000231292"/>
    </source>
</evidence>
<evidence type="ECO:0000256" key="5">
    <source>
        <dbReference type="RuleBase" id="RU004168"/>
    </source>
</evidence>
<evidence type="ECO:0000256" key="1">
    <source>
        <dbReference type="ARBA" id="ARBA00005614"/>
    </source>
</evidence>
<reference evidence="7 8" key="1">
    <citation type="submission" date="2017-09" db="EMBL/GenBank/DDBJ databases">
        <title>Depth-based differentiation of microbial function through sediment-hosted aquifers and enrichment of novel symbionts in the deep terrestrial subsurface.</title>
        <authorList>
            <person name="Probst A.J."/>
            <person name="Ladd B."/>
            <person name="Jarett J.K."/>
            <person name="Geller-Mcgrath D.E."/>
            <person name="Sieber C.M."/>
            <person name="Emerson J.B."/>
            <person name="Anantharaman K."/>
            <person name="Thomas B.C."/>
            <person name="Malmstrom R."/>
            <person name="Stieglmeier M."/>
            <person name="Klingl A."/>
            <person name="Woyke T."/>
            <person name="Ryan C.M."/>
            <person name="Banfield J.F."/>
        </authorList>
    </citation>
    <scope>NUCLEOTIDE SEQUENCE [LARGE SCALE GENOMIC DNA]</scope>
    <source>
        <strain evidence="7">CG23_combo_of_CG06-09_8_20_14_all_41_10</strain>
    </source>
</reference>
<comment type="catalytic activity">
    <reaction evidence="3 4">
        <text>an acyl phosphate + H2O = a carboxylate + phosphate + H(+)</text>
        <dbReference type="Rhea" id="RHEA:14965"/>
        <dbReference type="ChEBI" id="CHEBI:15377"/>
        <dbReference type="ChEBI" id="CHEBI:15378"/>
        <dbReference type="ChEBI" id="CHEBI:29067"/>
        <dbReference type="ChEBI" id="CHEBI:43474"/>
        <dbReference type="ChEBI" id="CHEBI:59918"/>
        <dbReference type="EC" id="3.6.1.7"/>
    </reaction>
</comment>
<evidence type="ECO:0000256" key="2">
    <source>
        <dbReference type="ARBA" id="ARBA00012150"/>
    </source>
</evidence>
<feature type="domain" description="Acylphosphatase-like" evidence="6">
    <location>
        <begin position="4"/>
        <end position="90"/>
    </location>
</feature>
<feature type="active site" evidence="4">
    <location>
        <position position="37"/>
    </location>
</feature>
<accession>A0A2G9YHP1</accession>
<dbReference type="EC" id="3.6.1.7" evidence="2 4"/>
<protein>
    <recommendedName>
        <fullName evidence="2 4">acylphosphatase</fullName>
        <ecNumber evidence="2 4">3.6.1.7</ecNumber>
    </recommendedName>
</protein>
<dbReference type="Gene3D" id="3.30.70.100">
    <property type="match status" value="1"/>
</dbReference>
<comment type="similarity">
    <text evidence="1 5">Belongs to the acylphosphatase family.</text>
</comment>
<proteinExistence type="inferred from homology"/>
<evidence type="ECO:0000256" key="3">
    <source>
        <dbReference type="ARBA" id="ARBA00047645"/>
    </source>
</evidence>
<dbReference type="InterPro" id="IPR036046">
    <property type="entry name" value="Acylphosphatase-like_dom_sf"/>
</dbReference>
<name>A0A2G9YHP1_9BACT</name>
<dbReference type="Pfam" id="PF00708">
    <property type="entry name" value="Acylphosphatase"/>
    <property type="match status" value="1"/>
</dbReference>
<evidence type="ECO:0000259" key="6">
    <source>
        <dbReference type="PROSITE" id="PS51160"/>
    </source>
</evidence>
<dbReference type="PANTHER" id="PTHR47268">
    <property type="entry name" value="ACYLPHOSPHATASE"/>
    <property type="match status" value="1"/>
</dbReference>
<dbReference type="InterPro" id="IPR020456">
    <property type="entry name" value="Acylphosphatase"/>
</dbReference>
<evidence type="ECO:0000313" key="7">
    <source>
        <dbReference type="EMBL" id="PIP18758.1"/>
    </source>
</evidence>
<organism evidence="7 8">
    <name type="scientific">Candidatus Sherwoodlollariibacterium unditelluris</name>
    <dbReference type="NCBI Taxonomy" id="1974757"/>
    <lineage>
        <taxon>Bacteria</taxon>
        <taxon>Pseudomonadati</taxon>
        <taxon>Candidatus Omnitrophota</taxon>
        <taxon>Candidatus Sherwoodlollariibacterium</taxon>
    </lineage>
</organism>